<dbReference type="Pfam" id="PF00328">
    <property type="entry name" value="His_Phos_2"/>
    <property type="match status" value="1"/>
</dbReference>
<evidence type="ECO:0000256" key="15">
    <source>
        <dbReference type="ARBA" id="ARBA00043832"/>
    </source>
</evidence>
<dbReference type="EMBL" id="JAVRJZ010000009">
    <property type="protein sequence ID" value="KAK2718384.1"/>
    <property type="molecule type" value="Genomic_DNA"/>
</dbReference>
<feature type="disulfide bond" evidence="16">
    <location>
        <begin position="268"/>
        <end position="283"/>
    </location>
</feature>
<evidence type="ECO:0000256" key="12">
    <source>
        <dbReference type="ARBA" id="ARBA00043668"/>
    </source>
</evidence>
<comment type="catalytic activity">
    <reaction evidence="13">
        <text>1D-myo-inositol 1,2,4,5,6-pentakisphosphate + H2O = 1D-myo-inositol 1,2,5,6-tetrakisphosphate + phosphate</text>
        <dbReference type="Rhea" id="RHEA:77115"/>
        <dbReference type="ChEBI" id="CHEBI:15377"/>
        <dbReference type="ChEBI" id="CHEBI:43474"/>
        <dbReference type="ChEBI" id="CHEBI:57798"/>
        <dbReference type="ChEBI" id="CHEBI:195535"/>
        <dbReference type="EC" id="3.1.3.62"/>
    </reaction>
    <physiologicalReaction direction="left-to-right" evidence="13">
        <dbReference type="Rhea" id="RHEA:77116"/>
    </physiologicalReaction>
</comment>
<keyword evidence="6" id="KW-1003">Cell membrane</keyword>
<comment type="catalytic activity">
    <reaction evidence="14">
        <text>1D-myo-inositol hexakisphosphate + H2O = 1D-myo-inositol 1,2,4,5,6-pentakisphosphate + phosphate</text>
        <dbReference type="Rhea" id="RHEA:16989"/>
        <dbReference type="ChEBI" id="CHEBI:15377"/>
        <dbReference type="ChEBI" id="CHEBI:43474"/>
        <dbReference type="ChEBI" id="CHEBI:57798"/>
        <dbReference type="ChEBI" id="CHEBI:58130"/>
        <dbReference type="EC" id="3.1.3.62"/>
    </reaction>
    <physiologicalReaction direction="left-to-right" evidence="14">
        <dbReference type="Rhea" id="RHEA:16990"/>
    </physiologicalReaction>
</comment>
<organism evidence="18 19">
    <name type="scientific">Artemia franciscana</name>
    <name type="common">Brine shrimp</name>
    <name type="synonym">Artemia sanfranciscana</name>
    <dbReference type="NCBI Taxonomy" id="6661"/>
    <lineage>
        <taxon>Eukaryota</taxon>
        <taxon>Metazoa</taxon>
        <taxon>Ecdysozoa</taxon>
        <taxon>Arthropoda</taxon>
        <taxon>Crustacea</taxon>
        <taxon>Branchiopoda</taxon>
        <taxon>Anostraca</taxon>
        <taxon>Artemiidae</taxon>
        <taxon>Artemia</taxon>
    </lineage>
</organism>
<evidence type="ECO:0000256" key="14">
    <source>
        <dbReference type="ARBA" id="ARBA00043691"/>
    </source>
</evidence>
<evidence type="ECO:0000256" key="1">
    <source>
        <dbReference type="ARBA" id="ARBA00004236"/>
    </source>
</evidence>
<name>A0AA88HY80_ARTSF</name>
<dbReference type="PANTHER" id="PTHR20963">
    <property type="entry name" value="MULTIPLE INOSITOL POLYPHOSPHATE PHOSPHATASE-RELATED"/>
    <property type="match status" value="1"/>
</dbReference>
<evidence type="ECO:0000313" key="18">
    <source>
        <dbReference type="EMBL" id="KAK2718384.1"/>
    </source>
</evidence>
<evidence type="ECO:0000256" key="3">
    <source>
        <dbReference type="ARBA" id="ARBA00012976"/>
    </source>
</evidence>
<sequence>MELLGFSYWASRSVTFLVLSSYCVAYTPIEHCFFHSSDTYPYYGSKTAYMNNKFRPNNSNETETNCSPKNIWFLARHGTRNPGVKYLRRMRDHLPLLRDQILENHGNGQGELCKYDIELLHRWRLTASDQEAKFLVDEGYTELESIGRRFKSRFPALFESYNNESYVFAYTESQRTEASAVAFVKGIFEDEHHQVWFRPPVTPDPLLRFYKKCQKWRYEVHKNFDALFHVKMFETGPEMSNLRHIISVRLGFNRTLTQSEVDIVYLMCAFDEAWRPTVHSPWCSVFTPKDLAIIEYREDLKYYYDSGYGHDINYQQGCPMIKDVISVLKGSSQNNTIGHFYFTHSGTVLKFLARLGLFKDSTPLRYDNYSTQKNRLWRTSIIDSFASNIAFVLYNCGEEEKVAVYIQEKVVKLPFCESEMCKIKEFLNGYNDIGNNCDFEAICRLPVGFSETPNDRSIDIEDA</sequence>
<feature type="disulfide bond" evidence="16">
    <location>
        <begin position="66"/>
        <end position="396"/>
    </location>
</feature>
<comment type="catalytic activity">
    <reaction evidence="15">
        <text>(2R)-2,3-bisphosphoglycerate + H2O = (2R)-2-phosphoglycerate + phosphate</text>
        <dbReference type="Rhea" id="RHEA:27381"/>
        <dbReference type="ChEBI" id="CHEBI:15377"/>
        <dbReference type="ChEBI" id="CHEBI:43474"/>
        <dbReference type="ChEBI" id="CHEBI:58248"/>
        <dbReference type="ChEBI" id="CHEBI:58289"/>
        <dbReference type="EC" id="3.1.3.80"/>
    </reaction>
    <physiologicalReaction direction="left-to-right" evidence="15">
        <dbReference type="Rhea" id="RHEA:27382"/>
    </physiologicalReaction>
</comment>
<reference evidence="18" key="1">
    <citation type="submission" date="2023-07" db="EMBL/GenBank/DDBJ databases">
        <title>Chromosome-level genome assembly of Artemia franciscana.</title>
        <authorList>
            <person name="Jo E."/>
        </authorList>
    </citation>
    <scope>NUCLEOTIDE SEQUENCE</scope>
    <source>
        <tissue evidence="18">Whole body</tissue>
    </source>
</reference>
<dbReference type="InterPro" id="IPR016274">
    <property type="entry name" value="Histidine_acid_Pase_euk"/>
</dbReference>
<dbReference type="InterPro" id="IPR000560">
    <property type="entry name" value="His_Pase_clade-2"/>
</dbReference>
<dbReference type="Proteomes" id="UP001187531">
    <property type="component" value="Unassembled WGS sequence"/>
</dbReference>
<dbReference type="GO" id="GO:0005886">
    <property type="term" value="C:plasma membrane"/>
    <property type="evidence" value="ECO:0007669"/>
    <property type="project" value="UniProtKB-SubCell"/>
</dbReference>
<dbReference type="GO" id="GO:0052745">
    <property type="term" value="F:inositol phosphate phosphatase activity"/>
    <property type="evidence" value="ECO:0007669"/>
    <property type="project" value="TreeGrafter"/>
</dbReference>
<evidence type="ECO:0000256" key="10">
    <source>
        <dbReference type="ARBA" id="ARBA00023180"/>
    </source>
</evidence>
<dbReference type="FunFam" id="3.40.50.1240:FF:000014">
    <property type="entry name" value="Multiple inositol polyphosphate phosphatase 1"/>
    <property type="match status" value="1"/>
</dbReference>
<dbReference type="GO" id="GO:0003993">
    <property type="term" value="F:acid phosphatase activity"/>
    <property type="evidence" value="ECO:0007669"/>
    <property type="project" value="TreeGrafter"/>
</dbReference>
<dbReference type="AlphaFoldDB" id="A0AA88HY80"/>
<keyword evidence="9" id="KW-0472">Membrane</keyword>
<dbReference type="PANTHER" id="PTHR20963:SF8">
    <property type="entry name" value="MULTIPLE INOSITOL POLYPHOSPHATE PHOSPHATASE 1"/>
    <property type="match status" value="1"/>
</dbReference>
<evidence type="ECO:0000256" key="16">
    <source>
        <dbReference type="PIRSR" id="PIRSR000894-2"/>
    </source>
</evidence>
<keyword evidence="16" id="KW-1015">Disulfide bond</keyword>
<comment type="similarity">
    <text evidence="2">Belongs to the histidine acid phosphatase family. MINPP1 subfamily.</text>
</comment>
<comment type="catalytic activity">
    <reaction evidence="12">
        <text>1D-myo-inositol 1,2,5,6-tetrakisphosphate + H2O = 1D-myo-inositol 1,2,6-trisphosphate + phosphate</text>
        <dbReference type="Rhea" id="RHEA:77119"/>
        <dbReference type="ChEBI" id="CHEBI:15377"/>
        <dbReference type="ChEBI" id="CHEBI:43474"/>
        <dbReference type="ChEBI" id="CHEBI:195535"/>
        <dbReference type="ChEBI" id="CHEBI:195537"/>
        <dbReference type="EC" id="3.1.3.62"/>
    </reaction>
    <physiologicalReaction direction="left-to-right" evidence="12">
        <dbReference type="Rhea" id="RHEA:77120"/>
    </physiologicalReaction>
</comment>
<comment type="subcellular location">
    <subcellularLocation>
        <location evidence="1">Cell membrane</location>
    </subcellularLocation>
</comment>
<dbReference type="CDD" id="cd07061">
    <property type="entry name" value="HP_HAP_like"/>
    <property type="match status" value="1"/>
</dbReference>
<comment type="caution">
    <text evidence="18">The sequence shown here is derived from an EMBL/GenBank/DDBJ whole genome shotgun (WGS) entry which is preliminary data.</text>
</comment>
<evidence type="ECO:0000256" key="5">
    <source>
        <dbReference type="ARBA" id="ARBA00018097"/>
    </source>
</evidence>
<feature type="chain" id="PRO_5041726285" description="Multiple inositol polyphosphate phosphatase 1" evidence="17">
    <location>
        <begin position="26"/>
        <end position="463"/>
    </location>
</feature>
<feature type="disulfide bond" evidence="16">
    <location>
        <begin position="416"/>
        <end position="421"/>
    </location>
</feature>
<dbReference type="InterPro" id="IPR029033">
    <property type="entry name" value="His_PPase_superfam"/>
</dbReference>
<dbReference type="EC" id="3.1.3.62" evidence="4"/>
<evidence type="ECO:0000256" key="13">
    <source>
        <dbReference type="ARBA" id="ARBA00043671"/>
    </source>
</evidence>
<keyword evidence="8" id="KW-0378">Hydrolase</keyword>
<proteinExistence type="inferred from homology"/>
<evidence type="ECO:0000256" key="9">
    <source>
        <dbReference type="ARBA" id="ARBA00023136"/>
    </source>
</evidence>
<dbReference type="Gene3D" id="3.40.50.1240">
    <property type="entry name" value="Phosphoglycerate mutase-like"/>
    <property type="match status" value="1"/>
</dbReference>
<evidence type="ECO:0000256" key="7">
    <source>
        <dbReference type="ARBA" id="ARBA00022729"/>
    </source>
</evidence>
<evidence type="ECO:0000313" key="19">
    <source>
        <dbReference type="Proteomes" id="UP001187531"/>
    </source>
</evidence>
<keyword evidence="19" id="KW-1185">Reference proteome</keyword>
<evidence type="ECO:0000256" key="2">
    <source>
        <dbReference type="ARBA" id="ARBA00008422"/>
    </source>
</evidence>
<evidence type="ECO:0000256" key="17">
    <source>
        <dbReference type="SAM" id="SignalP"/>
    </source>
</evidence>
<evidence type="ECO:0000256" key="6">
    <source>
        <dbReference type="ARBA" id="ARBA00022475"/>
    </source>
</evidence>
<dbReference type="PIRSF" id="PIRSF000894">
    <property type="entry name" value="Acid_phosphatase"/>
    <property type="match status" value="1"/>
</dbReference>
<accession>A0AA88HY80</accession>
<dbReference type="EC" id="3.1.3.80" evidence="3"/>
<evidence type="ECO:0000256" key="8">
    <source>
        <dbReference type="ARBA" id="ARBA00022801"/>
    </source>
</evidence>
<evidence type="ECO:0000256" key="11">
    <source>
        <dbReference type="ARBA" id="ARBA00031642"/>
    </source>
</evidence>
<feature type="signal peptide" evidence="17">
    <location>
        <begin position="1"/>
        <end position="25"/>
    </location>
</feature>
<gene>
    <name evidence="18" type="ORF">QYM36_005631</name>
</gene>
<keyword evidence="10" id="KW-0325">Glycoprotein</keyword>
<dbReference type="GO" id="GO:0034417">
    <property type="term" value="F:bisphosphoglycerate 3-phosphatase activity"/>
    <property type="evidence" value="ECO:0007669"/>
    <property type="project" value="UniProtKB-EC"/>
</dbReference>
<dbReference type="SUPFAM" id="SSF53254">
    <property type="entry name" value="Phosphoglycerate mutase-like"/>
    <property type="match status" value="1"/>
</dbReference>
<evidence type="ECO:0000256" key="4">
    <source>
        <dbReference type="ARBA" id="ARBA00013040"/>
    </source>
</evidence>
<protein>
    <recommendedName>
        <fullName evidence="5">Multiple inositol polyphosphate phosphatase 1</fullName>
        <ecNumber evidence="4">3.1.3.62</ecNumber>
        <ecNumber evidence="3">3.1.3.80</ecNumber>
    </recommendedName>
    <alternativeName>
        <fullName evidence="11">2,3-bisphosphoglycerate 3-phosphatase</fullName>
    </alternativeName>
</protein>
<keyword evidence="7 17" id="KW-0732">Signal</keyword>